<organism evidence="3">
    <name type="scientific">Vibrio parahaemolyticus</name>
    <dbReference type="NCBI Taxonomy" id="670"/>
    <lineage>
        <taxon>Bacteria</taxon>
        <taxon>Pseudomonadati</taxon>
        <taxon>Pseudomonadota</taxon>
        <taxon>Gammaproteobacteria</taxon>
        <taxon>Vibrionales</taxon>
        <taxon>Vibrionaceae</taxon>
        <taxon>Vibrio</taxon>
    </lineage>
</organism>
<dbReference type="AlphaFoldDB" id="A0A7M1WSM4"/>
<evidence type="ECO:0000313" key="1">
    <source>
        <dbReference type="EMBL" id="QOS16834.1"/>
    </source>
</evidence>
<sequence>MKIYIAFELQENASGGGNQFLKALKRYFTANNQYTNQIESADVVLFNSYQYINELVRIKEKYPQKIYVHRVDGPICLYNNPEDKRDLITNTVNNEISDATIFQSYWSKARCLEYGLQTPSFSTVIMNAPDSSVFFNDSSYVKESNSKIKIISTSWSSNINKGFDTYKWLDDNLDFNKFDYVFIGNSPIKFKNIVIKPPMTSDNLSDELRRSDIFVTASKKDPCSNSLIEAIHCGLYPVALDDGGHTEIVNGNGVTYSNEDELMSILYSLQEKNEYRNVKHNLKDIESVANDYANFFNELIKLKEEGKLKVRTLSYLGKMKIRYSILRNKVYLRFKI</sequence>
<reference evidence="3" key="1">
    <citation type="submission" date="2020-08" db="EMBL/GenBank/DDBJ databases">
        <title>Genetic structure, function and evolution of capsule biosynthesis loci in Vibrio parahaemolyticus.</title>
        <authorList>
            <person name="Li L."/>
            <person name="Bian S."/>
        </authorList>
    </citation>
    <scope>NUCLEOTIDE SEQUENCE</scope>
    <source>
        <strain evidence="2">VP361</strain>
        <strain evidence="1">VP362</strain>
        <strain evidence="3">VP400</strain>
    </source>
</reference>
<dbReference type="SUPFAM" id="SSF53756">
    <property type="entry name" value="UDP-Glycosyltransferase/glycogen phosphorylase"/>
    <property type="match status" value="1"/>
</dbReference>
<evidence type="ECO:0000313" key="3">
    <source>
        <dbReference type="EMBL" id="QOS29891.1"/>
    </source>
</evidence>
<evidence type="ECO:0000313" key="2">
    <source>
        <dbReference type="EMBL" id="QOS20666.1"/>
    </source>
</evidence>
<gene>
    <name evidence="2" type="ORF">VP361_00015</name>
    <name evidence="1" type="ORF">VP362_00015</name>
    <name evidence="3" type="ORF">VP400_00015</name>
</gene>
<protein>
    <recommendedName>
        <fullName evidence="4">Glycosyl transferase family 1 domain-containing protein</fullName>
    </recommendedName>
</protein>
<accession>A0A7M1WSM4</accession>
<name>A0A7M1WSM4_VIBPH</name>
<proteinExistence type="predicted"/>
<dbReference type="EMBL" id="MT898166">
    <property type="protein sequence ID" value="QOS20666.1"/>
    <property type="molecule type" value="Genomic_DNA"/>
</dbReference>
<dbReference type="Gene3D" id="3.40.50.2000">
    <property type="entry name" value="Glycogen Phosphorylase B"/>
    <property type="match status" value="1"/>
</dbReference>
<dbReference type="EMBL" id="MT898413">
    <property type="protein sequence ID" value="QOS29891.1"/>
    <property type="molecule type" value="Genomic_DNA"/>
</dbReference>
<dbReference type="Pfam" id="PF13692">
    <property type="entry name" value="Glyco_trans_1_4"/>
    <property type="match status" value="1"/>
</dbReference>
<evidence type="ECO:0008006" key="4">
    <source>
        <dbReference type="Google" id="ProtNLM"/>
    </source>
</evidence>
<dbReference type="EMBL" id="MT898061">
    <property type="protein sequence ID" value="QOS16834.1"/>
    <property type="molecule type" value="Genomic_DNA"/>
</dbReference>
<dbReference type="RefSeq" id="WP_062866259.1">
    <property type="nucleotide sequence ID" value="NZ_JAEPRX010000002.1"/>
</dbReference>